<evidence type="ECO:0000256" key="4">
    <source>
        <dbReference type="ARBA" id="ARBA00023049"/>
    </source>
</evidence>
<reference evidence="7 8" key="1">
    <citation type="submission" date="2017-10" db="EMBL/GenBank/DDBJ databases">
        <title>Genome sequence of Caulobacter mirabilis FWC38.</title>
        <authorList>
            <person name="Fiebig A."/>
            <person name="Crosson S."/>
        </authorList>
    </citation>
    <scope>NUCLEOTIDE SEQUENCE [LARGE SCALE GENOMIC DNA]</scope>
    <source>
        <strain evidence="7 8">FWC 38</strain>
    </source>
</reference>
<dbReference type="Gene3D" id="3.40.350.10">
    <property type="entry name" value="Creatinase/prolidase N-terminal domain"/>
    <property type="match status" value="1"/>
</dbReference>
<dbReference type="EMBL" id="CP024201">
    <property type="protein sequence ID" value="ATQ42751.1"/>
    <property type="molecule type" value="Genomic_DNA"/>
</dbReference>
<dbReference type="GO" id="GO:0046872">
    <property type="term" value="F:metal ion binding"/>
    <property type="evidence" value="ECO:0007669"/>
    <property type="project" value="UniProtKB-KW"/>
</dbReference>
<dbReference type="GO" id="GO:0008235">
    <property type="term" value="F:metalloexopeptidase activity"/>
    <property type="evidence" value="ECO:0007669"/>
    <property type="project" value="UniProtKB-ARBA"/>
</dbReference>
<gene>
    <name evidence="7" type="ORF">CSW64_10180</name>
</gene>
<proteinExistence type="predicted"/>
<organism evidence="7 8">
    <name type="scientific">Caulobacter mirabilis</name>
    <dbReference type="NCBI Taxonomy" id="69666"/>
    <lineage>
        <taxon>Bacteria</taxon>
        <taxon>Pseudomonadati</taxon>
        <taxon>Pseudomonadota</taxon>
        <taxon>Alphaproteobacteria</taxon>
        <taxon>Caulobacterales</taxon>
        <taxon>Caulobacteraceae</taxon>
        <taxon>Caulobacter</taxon>
    </lineage>
</organism>
<keyword evidence="8" id="KW-1185">Reference proteome</keyword>
<dbReference type="GO" id="GO:0004177">
    <property type="term" value="F:aminopeptidase activity"/>
    <property type="evidence" value="ECO:0007669"/>
    <property type="project" value="UniProtKB-ARBA"/>
</dbReference>
<dbReference type="GO" id="GO:0006508">
    <property type="term" value="P:proteolysis"/>
    <property type="evidence" value="ECO:0007669"/>
    <property type="project" value="UniProtKB-KW"/>
</dbReference>
<dbReference type="SUPFAM" id="SSF55920">
    <property type="entry name" value="Creatinase/aminopeptidase"/>
    <property type="match status" value="1"/>
</dbReference>
<dbReference type="InterPro" id="IPR000994">
    <property type="entry name" value="Pept_M24"/>
</dbReference>
<evidence type="ECO:0000313" key="7">
    <source>
        <dbReference type="EMBL" id="ATQ42751.1"/>
    </source>
</evidence>
<dbReference type="PANTHER" id="PTHR46112:SF3">
    <property type="entry name" value="AMINOPEPTIDASE YPDF"/>
    <property type="match status" value="1"/>
</dbReference>
<dbReference type="InterPro" id="IPR000587">
    <property type="entry name" value="Creatinase_N"/>
</dbReference>
<dbReference type="SUPFAM" id="SSF53092">
    <property type="entry name" value="Creatinase/prolidase N-terminal domain"/>
    <property type="match status" value="1"/>
</dbReference>
<name>A0A2D2AXP8_9CAUL</name>
<protein>
    <submittedName>
        <fullName evidence="7">X-Pro dipeptidase</fullName>
    </submittedName>
</protein>
<dbReference type="Proteomes" id="UP000228945">
    <property type="component" value="Chromosome"/>
</dbReference>
<evidence type="ECO:0000259" key="5">
    <source>
        <dbReference type="Pfam" id="PF00557"/>
    </source>
</evidence>
<evidence type="ECO:0000313" key="8">
    <source>
        <dbReference type="Proteomes" id="UP000228945"/>
    </source>
</evidence>
<feature type="domain" description="Peptidase M24" evidence="5">
    <location>
        <begin position="153"/>
        <end position="359"/>
    </location>
</feature>
<keyword evidence="1" id="KW-0645">Protease</keyword>
<evidence type="ECO:0000259" key="6">
    <source>
        <dbReference type="Pfam" id="PF01321"/>
    </source>
</evidence>
<accession>A0A2D2AXP8</accession>
<dbReference type="KEGG" id="cmb:CSW64_10180"/>
<dbReference type="Gene3D" id="3.90.230.10">
    <property type="entry name" value="Creatinase/methionine aminopeptidase superfamily"/>
    <property type="match status" value="1"/>
</dbReference>
<dbReference type="PANTHER" id="PTHR46112">
    <property type="entry name" value="AMINOPEPTIDASE"/>
    <property type="match status" value="1"/>
</dbReference>
<dbReference type="PROSITE" id="PS00491">
    <property type="entry name" value="PROLINE_PEPTIDASE"/>
    <property type="match status" value="1"/>
</dbReference>
<keyword evidence="2" id="KW-0479">Metal-binding</keyword>
<dbReference type="AlphaFoldDB" id="A0A2D2AXP8"/>
<dbReference type="Pfam" id="PF01321">
    <property type="entry name" value="Creatinase_N"/>
    <property type="match status" value="1"/>
</dbReference>
<dbReference type="PRINTS" id="PR00599">
    <property type="entry name" value="MAPEPTIDASE"/>
</dbReference>
<dbReference type="InterPro" id="IPR001131">
    <property type="entry name" value="Peptidase_M24B_aminopep-P_CS"/>
</dbReference>
<keyword evidence="4" id="KW-0482">Metalloprotease</keyword>
<dbReference type="OrthoDB" id="9761809at2"/>
<evidence type="ECO:0000256" key="1">
    <source>
        <dbReference type="ARBA" id="ARBA00022670"/>
    </source>
</evidence>
<evidence type="ECO:0000256" key="3">
    <source>
        <dbReference type="ARBA" id="ARBA00022801"/>
    </source>
</evidence>
<evidence type="ECO:0000256" key="2">
    <source>
        <dbReference type="ARBA" id="ARBA00022723"/>
    </source>
</evidence>
<keyword evidence="3" id="KW-0378">Hydrolase</keyword>
<dbReference type="InterPro" id="IPR029149">
    <property type="entry name" value="Creatin/AminoP/Spt16_N"/>
</dbReference>
<dbReference type="RefSeq" id="WP_099622005.1">
    <property type="nucleotide sequence ID" value="NZ_CP024201.1"/>
</dbReference>
<dbReference type="InterPro" id="IPR001714">
    <property type="entry name" value="Pept_M24_MAP"/>
</dbReference>
<dbReference type="InterPro" id="IPR050659">
    <property type="entry name" value="Peptidase_M24B"/>
</dbReference>
<dbReference type="Pfam" id="PF00557">
    <property type="entry name" value="Peptidase_M24"/>
    <property type="match status" value="1"/>
</dbReference>
<sequence>MTFPHPITQAERLTRLDGLRGHMEAAGTAAVLLGSTSSLRYFTGVNWHGSERLVGAIVHLDGRLEYVAPRFELEKVEQIIGVPGEVLTWEEHESPYSLVADRLASGSLLAVDDQVQLFTYRGLRGVIDDTRLTDAYPLINPLRRRKSLAEIALMQAAKTATIEVHRRAHESLIPGVRTSEVTRFIDQQHRALGGEGGSSFCIVSFGEDTSLPHGGEGDRALAEGDVVLIDTGMRLDGYSSDITRTYVFGEPTAQVRRIWDIEKRAQAAAFEAAVLGAPCETPDYAARAVLAAEGLGPDYALPGTPHRTGHGIGLDIHEGPYLVRGDTTPLEEGMCFSNEPMIVVPGQFGIRLEDHFHMTATGPKWFTQPQHSLDDPFGGVIPLPEGEGGARA</sequence>
<dbReference type="InterPro" id="IPR036005">
    <property type="entry name" value="Creatinase/aminopeptidase-like"/>
</dbReference>
<feature type="domain" description="Creatinase N-terminal" evidence="6">
    <location>
        <begin position="15"/>
        <end position="143"/>
    </location>
</feature>